<dbReference type="AlphaFoldDB" id="A0A7K2IYR4"/>
<proteinExistence type="predicted"/>
<gene>
    <name evidence="1" type="ORF">GTW20_23260</name>
</gene>
<dbReference type="SUPFAM" id="SSF52540">
    <property type="entry name" value="P-loop containing nucleoside triphosphate hydrolases"/>
    <property type="match status" value="1"/>
</dbReference>
<evidence type="ECO:0000313" key="2">
    <source>
        <dbReference type="Proteomes" id="UP000467124"/>
    </source>
</evidence>
<evidence type="ECO:0000313" key="1">
    <source>
        <dbReference type="EMBL" id="MYR35099.1"/>
    </source>
</evidence>
<dbReference type="PANTHER" id="PTHR47691">
    <property type="entry name" value="REGULATOR-RELATED"/>
    <property type="match status" value="1"/>
</dbReference>
<dbReference type="SUPFAM" id="SSF48452">
    <property type="entry name" value="TPR-like"/>
    <property type="match status" value="1"/>
</dbReference>
<reference evidence="1 2" key="1">
    <citation type="journal article" date="2019" name="Nat. Commun.">
        <title>The antimicrobial potential of Streptomyces from insect microbiomes.</title>
        <authorList>
            <person name="Chevrette M.G."/>
            <person name="Carlson C.M."/>
            <person name="Ortega H.E."/>
            <person name="Thomas C."/>
            <person name="Ananiev G.E."/>
            <person name="Barns K.J."/>
            <person name="Book A.J."/>
            <person name="Cagnazzo J."/>
            <person name="Carlos C."/>
            <person name="Flanigan W."/>
            <person name="Grubbs K.J."/>
            <person name="Horn H.A."/>
            <person name="Hoffmann F.M."/>
            <person name="Klassen J.L."/>
            <person name="Knack J.J."/>
            <person name="Lewin G.R."/>
            <person name="McDonald B.R."/>
            <person name="Muller L."/>
            <person name="Melo W.G.P."/>
            <person name="Pinto-Tomas A.A."/>
            <person name="Schmitz A."/>
            <person name="Wendt-Pienkowski E."/>
            <person name="Wildman S."/>
            <person name="Zhao M."/>
            <person name="Zhang F."/>
            <person name="Bugni T.S."/>
            <person name="Andes D.R."/>
            <person name="Pupo M.T."/>
            <person name="Currie C.R."/>
        </authorList>
    </citation>
    <scope>NUCLEOTIDE SEQUENCE [LARGE SCALE GENOMIC DNA]</scope>
    <source>
        <strain evidence="1 2">SID5840</strain>
    </source>
</reference>
<sequence>MSDPQHHNRMRDNQGNAIQARDIAHLHLAPPEPPPPPRRVPEADLKHVNRFEELTFVETLAGQVLQHRKGALALLSGREGIGKSATLAEAAHRVLDRFEEGSLYVDLRRWRDQEGILDLAGVLRSLLRDLHVHDLREETDVALLRDRLRGVTGSKRLLLLLDGVADDSELDALTLGAGPHLVVAACEPGLDSLGAWVSRGAEHLPLDVFHPRDSLALLRSFRRVGRRMTDPDEYAAAERLVELCGHLPGVVRMAAAQLEVQEIGVAELVEAIDERRRAAVRPLSGAEIVVDIVLSGVGPDERRLLELLSTHPGRDFSEELARTLLGEQAPRTLERLSDASLLHTGTRGDRRLVELVRERVRDGDNEHRSLDAAAILRFYTVTHHLADRAMLGERYRLAGELATAELTLPQRDYRAPFSTRGEAMEWQDAQLFHVPDLMTMALELGEPTAVPLLADAVWPTCYGRRRLTLGLWIYHRALEVSRHLRHDGAIVRCANYLARMYAAHGMAERALPLVAEAERAAERSDDERHRAVLLETLGLLKGRFPHLEGLPEEESTELFARARDIHRDAGLPRGEAVQTYQLGDQARRSGDLTKASRELGRAERIADRRLEELESAEPTRESRWIAEDWRLLRARIRLSLARVLARSGQGEEAEAKAESALEVFIVMAEPVKQVETARFLAELEHERGAVGRALERLRWAGTVAGHHHLEDEAGRIERDFARYTT</sequence>
<dbReference type="RefSeq" id="WP_161111896.1">
    <property type="nucleotide sequence ID" value="NZ_WWHY01000001.1"/>
</dbReference>
<dbReference type="Gene3D" id="1.25.40.10">
    <property type="entry name" value="Tetratricopeptide repeat domain"/>
    <property type="match status" value="1"/>
</dbReference>
<dbReference type="EMBL" id="WWHY01000001">
    <property type="protein sequence ID" value="MYR35099.1"/>
    <property type="molecule type" value="Genomic_DNA"/>
</dbReference>
<protein>
    <submittedName>
        <fullName evidence="1">NB-ARC domain protein</fullName>
    </submittedName>
</protein>
<dbReference type="GO" id="GO:0043531">
    <property type="term" value="F:ADP binding"/>
    <property type="evidence" value="ECO:0007669"/>
    <property type="project" value="InterPro"/>
</dbReference>
<dbReference type="InterPro" id="IPR011990">
    <property type="entry name" value="TPR-like_helical_dom_sf"/>
</dbReference>
<dbReference type="Proteomes" id="UP000467124">
    <property type="component" value="Unassembled WGS sequence"/>
</dbReference>
<comment type="caution">
    <text evidence="1">The sequence shown here is derived from an EMBL/GenBank/DDBJ whole genome shotgun (WGS) entry which is preliminary data.</text>
</comment>
<name>A0A7K2IYR4_9ACTN</name>
<accession>A0A7K2IYR4</accession>
<dbReference type="PANTHER" id="PTHR47691:SF3">
    <property type="entry name" value="HTH-TYPE TRANSCRIPTIONAL REGULATOR RV0890C-RELATED"/>
    <property type="match status" value="1"/>
</dbReference>
<dbReference type="Gene3D" id="3.40.50.300">
    <property type="entry name" value="P-loop containing nucleotide triphosphate hydrolases"/>
    <property type="match status" value="1"/>
</dbReference>
<dbReference type="InterPro" id="IPR027417">
    <property type="entry name" value="P-loop_NTPase"/>
</dbReference>
<organism evidence="1 2">
    <name type="scientific">Nocardiopsis alba</name>
    <dbReference type="NCBI Taxonomy" id="53437"/>
    <lineage>
        <taxon>Bacteria</taxon>
        <taxon>Bacillati</taxon>
        <taxon>Actinomycetota</taxon>
        <taxon>Actinomycetes</taxon>
        <taxon>Streptosporangiales</taxon>
        <taxon>Nocardiopsidaceae</taxon>
        <taxon>Nocardiopsis</taxon>
    </lineage>
</organism>